<dbReference type="SUPFAM" id="SSF51695">
    <property type="entry name" value="PLC-like phosphodiesterases"/>
    <property type="match status" value="1"/>
</dbReference>
<feature type="domain" description="GP-PDE" evidence="1">
    <location>
        <begin position="39"/>
        <end position="294"/>
    </location>
</feature>
<dbReference type="PROSITE" id="PS51704">
    <property type="entry name" value="GP_PDE"/>
    <property type="match status" value="1"/>
</dbReference>
<reference evidence="3" key="1">
    <citation type="journal article" date="2019" name="Int. J. Syst. Evol. Microbiol.">
        <title>The Global Catalogue of Microorganisms (GCM) 10K type strain sequencing project: providing services to taxonomists for standard genome sequencing and annotation.</title>
        <authorList>
            <consortium name="The Broad Institute Genomics Platform"/>
            <consortium name="The Broad Institute Genome Sequencing Center for Infectious Disease"/>
            <person name="Wu L."/>
            <person name="Ma J."/>
        </authorList>
    </citation>
    <scope>NUCLEOTIDE SEQUENCE [LARGE SCALE GENOMIC DNA]</scope>
    <source>
        <strain evidence="3">KCTC 52490</strain>
    </source>
</reference>
<dbReference type="Pfam" id="PF03009">
    <property type="entry name" value="GDPD"/>
    <property type="match status" value="1"/>
</dbReference>
<dbReference type="InterPro" id="IPR030395">
    <property type="entry name" value="GP_PDE_dom"/>
</dbReference>
<sequence length="301" mass="33874">MFRLLTLLSAIVINHSALTQNRPVATIIRELHDPASKQVLVVAHRGDWRNAPENSIRSIESAIAMGVDVVEIDLKKTKDGVLILMHDETIDRTTSGHGKPEDYTWSELLTLTLKNGHGGPTRQRIPTFEECMQLAKGRVMVNIDKGYEYYQEAYTILTKTGTVEQAIIKSDKTYEQVKTEKGNLLGGRLTYMPIINLGKPSADAIIQAYAETLKPVAYELNFSQDSLLIKSRYQIIPQTGSKIWFNSLWASLDGGHDDERSLEEGQPEAGWNWLIEHGATLIQTDHPQELIDYLRKKGLHP</sequence>
<evidence type="ECO:0000313" key="2">
    <source>
        <dbReference type="EMBL" id="MFD2937829.1"/>
    </source>
</evidence>
<dbReference type="CDD" id="cd08566">
    <property type="entry name" value="GDPD_AtGDE_like"/>
    <property type="match status" value="1"/>
</dbReference>
<dbReference type="PANTHER" id="PTHR46320">
    <property type="entry name" value="GLYCEROPHOSPHODIESTER PHOSPHODIESTERASE 1"/>
    <property type="match status" value="1"/>
</dbReference>
<dbReference type="Pfam" id="PF16387">
    <property type="entry name" value="DUF4996"/>
    <property type="match status" value="1"/>
</dbReference>
<dbReference type="InterPro" id="IPR032160">
    <property type="entry name" value="DUF4996"/>
</dbReference>
<comment type="caution">
    <text evidence="2">The sequence shown here is derived from an EMBL/GenBank/DDBJ whole genome shotgun (WGS) entry which is preliminary data.</text>
</comment>
<organism evidence="2 3">
    <name type="scientific">Spirosoma flavum</name>
    <dbReference type="NCBI Taxonomy" id="2048557"/>
    <lineage>
        <taxon>Bacteria</taxon>
        <taxon>Pseudomonadati</taxon>
        <taxon>Bacteroidota</taxon>
        <taxon>Cytophagia</taxon>
        <taxon>Cytophagales</taxon>
        <taxon>Cytophagaceae</taxon>
        <taxon>Spirosoma</taxon>
    </lineage>
</organism>
<evidence type="ECO:0000259" key="1">
    <source>
        <dbReference type="PROSITE" id="PS51704"/>
    </source>
</evidence>
<evidence type="ECO:0000313" key="3">
    <source>
        <dbReference type="Proteomes" id="UP001597512"/>
    </source>
</evidence>
<dbReference type="RefSeq" id="WP_381508271.1">
    <property type="nucleotide sequence ID" value="NZ_JBHUOM010000045.1"/>
</dbReference>
<dbReference type="Proteomes" id="UP001597512">
    <property type="component" value="Unassembled WGS sequence"/>
</dbReference>
<dbReference type="EMBL" id="JBHUOM010000045">
    <property type="protein sequence ID" value="MFD2937829.1"/>
    <property type="molecule type" value="Genomic_DNA"/>
</dbReference>
<accession>A0ABW6AT77</accession>
<gene>
    <name evidence="2" type="ORF">ACFS25_28940</name>
</gene>
<proteinExistence type="predicted"/>
<protein>
    <submittedName>
        <fullName evidence="2">Glycerophosphodiester phosphodiesterase family protein</fullName>
    </submittedName>
</protein>
<dbReference type="InterPro" id="IPR017946">
    <property type="entry name" value="PLC-like_Pdiesterase_TIM-brl"/>
</dbReference>
<name>A0ABW6AT77_9BACT</name>
<dbReference type="PANTHER" id="PTHR46320:SF1">
    <property type="entry name" value="GLYCEROPHOSPHODIESTER PHOSPHODIESTERASE 1"/>
    <property type="match status" value="1"/>
</dbReference>
<dbReference type="Gene3D" id="3.20.20.190">
    <property type="entry name" value="Phosphatidylinositol (PI) phosphodiesterase"/>
    <property type="match status" value="1"/>
</dbReference>
<keyword evidence="3" id="KW-1185">Reference proteome</keyword>